<reference evidence="1 2" key="1">
    <citation type="journal article" date="2019" name="Sci. Rep.">
        <title>Orb-weaving spider Araneus ventricosus genome elucidates the spidroin gene catalogue.</title>
        <authorList>
            <person name="Kono N."/>
            <person name="Nakamura H."/>
            <person name="Ohtoshi R."/>
            <person name="Moran D.A.P."/>
            <person name="Shinohara A."/>
            <person name="Yoshida Y."/>
            <person name="Fujiwara M."/>
            <person name="Mori M."/>
            <person name="Tomita M."/>
            <person name="Arakawa K."/>
        </authorList>
    </citation>
    <scope>NUCLEOTIDE SEQUENCE [LARGE SCALE GENOMIC DNA]</scope>
</reference>
<dbReference type="AlphaFoldDB" id="A0A4Y2QR41"/>
<gene>
    <name evidence="1" type="ORF">AVEN_122876_1</name>
</gene>
<evidence type="ECO:0000313" key="1">
    <source>
        <dbReference type="EMBL" id="GBN65655.1"/>
    </source>
</evidence>
<evidence type="ECO:0000313" key="2">
    <source>
        <dbReference type="Proteomes" id="UP000499080"/>
    </source>
</evidence>
<accession>A0A4Y2QR41</accession>
<dbReference type="Proteomes" id="UP000499080">
    <property type="component" value="Unassembled WGS sequence"/>
</dbReference>
<comment type="caution">
    <text evidence="1">The sequence shown here is derived from an EMBL/GenBank/DDBJ whole genome shotgun (WGS) entry which is preliminary data.</text>
</comment>
<protein>
    <submittedName>
        <fullName evidence="1">Uncharacterized protein</fullName>
    </submittedName>
</protein>
<proteinExistence type="predicted"/>
<keyword evidence="2" id="KW-1185">Reference proteome</keyword>
<dbReference type="EMBL" id="BGPR01014537">
    <property type="protein sequence ID" value="GBN65655.1"/>
    <property type="molecule type" value="Genomic_DNA"/>
</dbReference>
<sequence>MGRTATERAHSFRGKKVSMATTTSPILHSLNQSFSTQELIHNLCEKDSIFSQIFSTYLLSPSIPQEIMTKAEEMFQTVCPDKDFKIFLNQWAAEELGRRLAAEDSPDPTEIETSRICPGLAFDPRNKRFVKPFASPPVRLGGRRKNPEFDVYKFLTEKDENEDGFGLKMDCFADEDEIFDCAYDEPEKEYMMADQSLRKIASLVVELNNNCNYRLMDIQGEARVR</sequence>
<organism evidence="1 2">
    <name type="scientific">Araneus ventricosus</name>
    <name type="common">Orbweaver spider</name>
    <name type="synonym">Epeira ventricosa</name>
    <dbReference type="NCBI Taxonomy" id="182803"/>
    <lineage>
        <taxon>Eukaryota</taxon>
        <taxon>Metazoa</taxon>
        <taxon>Ecdysozoa</taxon>
        <taxon>Arthropoda</taxon>
        <taxon>Chelicerata</taxon>
        <taxon>Arachnida</taxon>
        <taxon>Araneae</taxon>
        <taxon>Araneomorphae</taxon>
        <taxon>Entelegynae</taxon>
        <taxon>Araneoidea</taxon>
        <taxon>Araneidae</taxon>
        <taxon>Araneus</taxon>
    </lineage>
</organism>
<name>A0A4Y2QR41_ARAVE</name>